<sequence length="178" mass="19693">MTTQTKALPKILTFSGAKYYIFSLVFVGLSVATPAIFHQFNLTGPKFLPMHIFVLLAGILFGWRTGLLVGLLSPLMSYGITHLPPMVILPETILELSVYGLAVGLLREKGLNIWVSLISAMVLGRVARLAFIFIAGNQANPWAFIQMSWLGIALQLALIPTIIYLLQKFVFKKSETKI</sequence>
<feature type="transmembrane region" description="Helical" evidence="1">
    <location>
        <begin position="20"/>
        <end position="40"/>
    </location>
</feature>
<dbReference type="EMBL" id="MHMH01000021">
    <property type="protein sequence ID" value="OGZ23964.1"/>
    <property type="molecule type" value="Genomic_DNA"/>
</dbReference>
<feature type="transmembrane region" description="Helical" evidence="1">
    <location>
        <begin position="87"/>
        <end position="106"/>
    </location>
</feature>
<protein>
    <recommendedName>
        <fullName evidence="4">ECF transporter S component</fullName>
    </recommendedName>
</protein>
<feature type="transmembrane region" description="Helical" evidence="1">
    <location>
        <begin position="52"/>
        <end position="75"/>
    </location>
</feature>
<keyword evidence="1" id="KW-0812">Transmembrane</keyword>
<evidence type="ECO:0008006" key="4">
    <source>
        <dbReference type="Google" id="ProtNLM"/>
    </source>
</evidence>
<keyword evidence="1" id="KW-1133">Transmembrane helix</keyword>
<proteinExistence type="predicted"/>
<organism evidence="2 3">
    <name type="scientific">Candidatus Nealsonbacteria bacterium RIFCSPLOWO2_01_FULL_43_32</name>
    <dbReference type="NCBI Taxonomy" id="1801672"/>
    <lineage>
        <taxon>Bacteria</taxon>
        <taxon>Candidatus Nealsoniibacteriota</taxon>
    </lineage>
</organism>
<dbReference type="Proteomes" id="UP000178647">
    <property type="component" value="Unassembled WGS sequence"/>
</dbReference>
<dbReference type="STRING" id="1801672.A2896_01325"/>
<comment type="caution">
    <text evidence="2">The sequence shown here is derived from an EMBL/GenBank/DDBJ whole genome shotgun (WGS) entry which is preliminary data.</text>
</comment>
<evidence type="ECO:0000313" key="2">
    <source>
        <dbReference type="EMBL" id="OGZ23964.1"/>
    </source>
</evidence>
<dbReference type="Gene3D" id="1.10.1760.20">
    <property type="match status" value="1"/>
</dbReference>
<gene>
    <name evidence="2" type="ORF">A2896_01325</name>
</gene>
<keyword evidence="1" id="KW-0472">Membrane</keyword>
<dbReference type="GO" id="GO:0022857">
    <property type="term" value="F:transmembrane transporter activity"/>
    <property type="evidence" value="ECO:0007669"/>
    <property type="project" value="InterPro"/>
</dbReference>
<feature type="transmembrane region" description="Helical" evidence="1">
    <location>
        <begin position="142"/>
        <end position="166"/>
    </location>
</feature>
<dbReference type="AlphaFoldDB" id="A0A1G2EDR4"/>
<evidence type="ECO:0000256" key="1">
    <source>
        <dbReference type="SAM" id="Phobius"/>
    </source>
</evidence>
<name>A0A1G2EDR4_9BACT</name>
<feature type="transmembrane region" description="Helical" evidence="1">
    <location>
        <begin position="113"/>
        <end position="136"/>
    </location>
</feature>
<dbReference type="Pfam" id="PF12822">
    <property type="entry name" value="ECF_trnsprt"/>
    <property type="match status" value="1"/>
</dbReference>
<dbReference type="InterPro" id="IPR024529">
    <property type="entry name" value="ECF_trnsprt_substrate-spec"/>
</dbReference>
<reference evidence="2 3" key="1">
    <citation type="journal article" date="2016" name="Nat. Commun.">
        <title>Thousands of microbial genomes shed light on interconnected biogeochemical processes in an aquifer system.</title>
        <authorList>
            <person name="Anantharaman K."/>
            <person name="Brown C.T."/>
            <person name="Hug L.A."/>
            <person name="Sharon I."/>
            <person name="Castelle C.J."/>
            <person name="Probst A.J."/>
            <person name="Thomas B.C."/>
            <person name="Singh A."/>
            <person name="Wilkins M.J."/>
            <person name="Karaoz U."/>
            <person name="Brodie E.L."/>
            <person name="Williams K.H."/>
            <person name="Hubbard S.S."/>
            <person name="Banfield J.F."/>
        </authorList>
    </citation>
    <scope>NUCLEOTIDE SEQUENCE [LARGE SCALE GENOMIC DNA]</scope>
</reference>
<evidence type="ECO:0000313" key="3">
    <source>
        <dbReference type="Proteomes" id="UP000178647"/>
    </source>
</evidence>
<accession>A0A1G2EDR4</accession>